<evidence type="ECO:0000313" key="1">
    <source>
        <dbReference type="EMBL" id="RLP08921.1"/>
    </source>
</evidence>
<protein>
    <recommendedName>
        <fullName evidence="3">DUF3168 domain-containing protein</fullName>
    </recommendedName>
</protein>
<dbReference type="AlphaFoldDB" id="A0A8B3GEW1"/>
<dbReference type="EMBL" id="RCIW01000012">
    <property type="protein sequence ID" value="RLP08921.1"/>
    <property type="molecule type" value="Genomic_DNA"/>
</dbReference>
<dbReference type="Proteomes" id="UP000279336">
    <property type="component" value="Unassembled WGS sequence"/>
</dbReference>
<evidence type="ECO:0000313" key="2">
    <source>
        <dbReference type="Proteomes" id="UP000279336"/>
    </source>
</evidence>
<evidence type="ECO:0008006" key="3">
    <source>
        <dbReference type="Google" id="ProtNLM"/>
    </source>
</evidence>
<proteinExistence type="predicted"/>
<sequence>MTGSLSALVAARLAPLRIITAAWPLDDWLPCIQITAHPTAEGQQVTVVCWHTSRARAEDAASAIFRLLNGWDPPGPWHRVTARVAGTWQPAGFDRAWATVTAETRWEGLDAPMDE</sequence>
<accession>A0A8B3GEW1</accession>
<dbReference type="OrthoDB" id="9805807at2"/>
<dbReference type="RefSeq" id="WP_121588214.1">
    <property type="nucleotide sequence ID" value="NZ_RCIW01000012.1"/>
</dbReference>
<name>A0A8B3GEW1_9ACTN</name>
<reference evidence="1 2" key="1">
    <citation type="submission" date="2018-10" db="EMBL/GenBank/DDBJ databases">
        <title>Propionibacterium australiense Genome Sequencing and Assembly.</title>
        <authorList>
            <person name="Bernier A.-M."/>
            <person name="Bernard K."/>
        </authorList>
    </citation>
    <scope>NUCLEOTIDE SEQUENCE [LARGE SCALE GENOMIC DNA]</scope>
    <source>
        <strain evidence="1 2">NML98A078</strain>
    </source>
</reference>
<organism evidence="1 2">
    <name type="scientific">Propionibacterium australiense</name>
    <dbReference type="NCBI Taxonomy" id="119981"/>
    <lineage>
        <taxon>Bacteria</taxon>
        <taxon>Bacillati</taxon>
        <taxon>Actinomycetota</taxon>
        <taxon>Actinomycetes</taxon>
        <taxon>Propionibacteriales</taxon>
        <taxon>Propionibacteriaceae</taxon>
        <taxon>Propionibacterium</taxon>
    </lineage>
</organism>
<comment type="caution">
    <text evidence="1">The sequence shown here is derived from an EMBL/GenBank/DDBJ whole genome shotgun (WGS) entry which is preliminary data.</text>
</comment>
<gene>
    <name evidence="1" type="ORF">D7U36_08925</name>
</gene>